<dbReference type="InterPro" id="IPR018669">
    <property type="entry name" value="Toxin_HigB"/>
</dbReference>
<protein>
    <submittedName>
        <fullName evidence="1">Type II toxin-antitoxin system HigB family toxin</fullName>
    </submittedName>
</protein>
<gene>
    <name evidence="1" type="ORF">DW889_14550</name>
</gene>
<evidence type="ECO:0000313" key="1">
    <source>
        <dbReference type="EMBL" id="RHB25117.1"/>
    </source>
</evidence>
<dbReference type="GO" id="GO:0004519">
    <property type="term" value="F:endonuclease activity"/>
    <property type="evidence" value="ECO:0007669"/>
    <property type="project" value="InterPro"/>
</dbReference>
<accession>A0A412T1Q0</accession>
<dbReference type="EMBL" id="QSGN01000047">
    <property type="protein sequence ID" value="RHB25117.1"/>
    <property type="molecule type" value="Genomic_DNA"/>
</dbReference>
<reference evidence="1 2" key="1">
    <citation type="submission" date="2018-08" db="EMBL/GenBank/DDBJ databases">
        <title>A genome reference for cultivated species of the human gut microbiota.</title>
        <authorList>
            <person name="Zou Y."/>
            <person name="Xue W."/>
            <person name="Luo G."/>
        </authorList>
    </citation>
    <scope>NUCLEOTIDE SEQUENCE [LARGE SCALE GENOMIC DNA]</scope>
    <source>
        <strain evidence="1 2">AM40-34</strain>
    </source>
</reference>
<evidence type="ECO:0000313" key="2">
    <source>
        <dbReference type="Proteomes" id="UP000283482"/>
    </source>
</evidence>
<proteinExistence type="predicted"/>
<name>A0A412T1Q0_BACSE</name>
<dbReference type="GO" id="GO:0003723">
    <property type="term" value="F:RNA binding"/>
    <property type="evidence" value="ECO:0007669"/>
    <property type="project" value="InterPro"/>
</dbReference>
<dbReference type="Pfam" id="PF09907">
    <property type="entry name" value="HigB_toxin"/>
    <property type="match status" value="1"/>
</dbReference>
<sequence>MRIVSHKKLKEFYETKGYEDSRIALERWYDIAEKAEWKNLSDIKVDFLSADYVGNQHYVFNIRGNNYRLVVVVKFTIGYVFIRWVGTHKDYDKIDCSTI</sequence>
<dbReference type="AlphaFoldDB" id="A0A412T1Q0"/>
<dbReference type="Proteomes" id="UP000283482">
    <property type="component" value="Unassembled WGS sequence"/>
</dbReference>
<organism evidence="1 2">
    <name type="scientific">Bacteroides stercoris</name>
    <dbReference type="NCBI Taxonomy" id="46506"/>
    <lineage>
        <taxon>Bacteria</taxon>
        <taxon>Pseudomonadati</taxon>
        <taxon>Bacteroidota</taxon>
        <taxon>Bacteroidia</taxon>
        <taxon>Bacteroidales</taxon>
        <taxon>Bacteroidaceae</taxon>
        <taxon>Bacteroides</taxon>
    </lineage>
</organism>
<dbReference type="RefSeq" id="WP_117907610.1">
    <property type="nucleotide sequence ID" value="NZ_CP081913.1"/>
</dbReference>
<comment type="caution">
    <text evidence="1">The sequence shown here is derived from an EMBL/GenBank/DDBJ whole genome shotgun (WGS) entry which is preliminary data.</text>
</comment>
<dbReference type="GO" id="GO:0110001">
    <property type="term" value="C:toxin-antitoxin complex"/>
    <property type="evidence" value="ECO:0007669"/>
    <property type="project" value="InterPro"/>
</dbReference>